<dbReference type="GO" id="GO:0051308">
    <property type="term" value="P:male meiosis chromosome separation"/>
    <property type="evidence" value="ECO:0007669"/>
    <property type="project" value="TreeGrafter"/>
</dbReference>
<dbReference type="AlphaFoldDB" id="A0AAD9JKG3"/>
<protein>
    <submittedName>
        <fullName evidence="2">Uncharacterized protein</fullName>
    </submittedName>
</protein>
<keyword evidence="3" id="KW-1185">Reference proteome</keyword>
<dbReference type="EMBL" id="JAODUP010000255">
    <property type="protein sequence ID" value="KAK2154863.1"/>
    <property type="molecule type" value="Genomic_DNA"/>
</dbReference>
<dbReference type="PANTHER" id="PTHR28642:SF1">
    <property type="entry name" value="MEIOSIS 1 ARREST PROTEIN"/>
    <property type="match status" value="1"/>
</dbReference>
<name>A0AAD9JKG3_9ANNE</name>
<proteinExistence type="predicted"/>
<evidence type="ECO:0000313" key="2">
    <source>
        <dbReference type="EMBL" id="KAK2154863.1"/>
    </source>
</evidence>
<sequence>MNLISFLLLARIILFDKPSFVDKTAICNWCDALENVMSVACSLNGASRIPFIGLICMNSYPEVLFPLQPLRGNFARFEVALNEIRGGLDYCHQVTCSSSTTISEAIKQGLSMFRRQAQGLLQTAGYWSQLELTLITGQEVTRLLKAVKSIVLQLNLEGIKPLVTKATSCWRIDWDELETNQQHFQALCHMLAEKDEVLLAQAIWDDQNQNRAFRYTIDVPKPNGIFLLLPSHKGSLLIKPIATRELILPVKTTVCDQPTENYISNITRSLDMVIYKHEIYNFMLAKSLIQNKAQQPFITNPENEFCAKSAASSSAEFPIEL</sequence>
<dbReference type="InterPro" id="IPR033587">
    <property type="entry name" value="M1AP"/>
</dbReference>
<evidence type="ECO:0000256" key="1">
    <source>
        <dbReference type="SAM" id="SignalP"/>
    </source>
</evidence>
<accession>A0AAD9JKG3</accession>
<dbReference type="GO" id="GO:0007127">
    <property type="term" value="P:meiosis I"/>
    <property type="evidence" value="ECO:0007669"/>
    <property type="project" value="InterPro"/>
</dbReference>
<comment type="caution">
    <text evidence="2">The sequence shown here is derived from an EMBL/GenBank/DDBJ whole genome shotgun (WGS) entry which is preliminary data.</text>
</comment>
<organism evidence="2 3">
    <name type="scientific">Paralvinella palmiformis</name>
    <dbReference type="NCBI Taxonomy" id="53620"/>
    <lineage>
        <taxon>Eukaryota</taxon>
        <taxon>Metazoa</taxon>
        <taxon>Spiralia</taxon>
        <taxon>Lophotrochozoa</taxon>
        <taxon>Annelida</taxon>
        <taxon>Polychaeta</taxon>
        <taxon>Sedentaria</taxon>
        <taxon>Canalipalpata</taxon>
        <taxon>Terebellida</taxon>
        <taxon>Terebelliformia</taxon>
        <taxon>Alvinellidae</taxon>
        <taxon>Paralvinella</taxon>
    </lineage>
</organism>
<dbReference type="PANTHER" id="PTHR28642">
    <property type="entry name" value="MEIOSIS 1 ARREST PROTEIN"/>
    <property type="match status" value="1"/>
</dbReference>
<dbReference type="GO" id="GO:0007283">
    <property type="term" value="P:spermatogenesis"/>
    <property type="evidence" value="ECO:0007669"/>
    <property type="project" value="InterPro"/>
</dbReference>
<gene>
    <name evidence="2" type="ORF">LSH36_255g01008</name>
</gene>
<feature type="signal peptide" evidence="1">
    <location>
        <begin position="1"/>
        <end position="15"/>
    </location>
</feature>
<keyword evidence="1" id="KW-0732">Signal</keyword>
<dbReference type="Proteomes" id="UP001208570">
    <property type="component" value="Unassembled WGS sequence"/>
</dbReference>
<evidence type="ECO:0000313" key="3">
    <source>
        <dbReference type="Proteomes" id="UP001208570"/>
    </source>
</evidence>
<feature type="chain" id="PRO_5041918054" evidence="1">
    <location>
        <begin position="16"/>
        <end position="321"/>
    </location>
</feature>
<reference evidence="2" key="1">
    <citation type="journal article" date="2023" name="Mol. Biol. Evol.">
        <title>Third-Generation Sequencing Reveals the Adaptive Role of the Epigenome in Three Deep-Sea Polychaetes.</title>
        <authorList>
            <person name="Perez M."/>
            <person name="Aroh O."/>
            <person name="Sun Y."/>
            <person name="Lan Y."/>
            <person name="Juniper S.K."/>
            <person name="Young C.R."/>
            <person name="Angers B."/>
            <person name="Qian P.Y."/>
        </authorList>
    </citation>
    <scope>NUCLEOTIDE SEQUENCE</scope>
    <source>
        <strain evidence="2">P08H-3</strain>
    </source>
</reference>